<dbReference type="AlphaFoldDB" id="A0A3S2PBH3"/>
<reference evidence="2 3" key="1">
    <citation type="submission" date="2018-11" db="EMBL/GenBank/DDBJ databases">
        <authorList>
            <person name="Lopez-Roques C."/>
            <person name="Donnadieu C."/>
            <person name="Bouchez O."/>
            <person name="Klopp C."/>
            <person name="Cabau C."/>
            <person name="Zahm M."/>
        </authorList>
    </citation>
    <scope>NUCLEOTIDE SEQUENCE [LARGE SCALE GENOMIC DNA]</scope>
    <source>
        <strain evidence="2">RS831</strain>
        <tissue evidence="2">Whole body</tissue>
    </source>
</reference>
<proteinExistence type="predicted"/>
<feature type="signal peptide" evidence="1">
    <location>
        <begin position="1"/>
        <end position="25"/>
    </location>
</feature>
<name>A0A3S2PBH3_ORYJA</name>
<dbReference type="EMBL" id="CM012452">
    <property type="protein sequence ID" value="RVE62397.1"/>
    <property type="molecule type" value="Genomic_DNA"/>
</dbReference>
<gene>
    <name evidence="2" type="ORF">OJAV_G00156740</name>
</gene>
<evidence type="ECO:0000313" key="2">
    <source>
        <dbReference type="EMBL" id="RVE62397.1"/>
    </source>
</evidence>
<feature type="chain" id="PRO_5018557702" evidence="1">
    <location>
        <begin position="26"/>
        <end position="149"/>
    </location>
</feature>
<accession>A0A3S2PBH3</accession>
<keyword evidence="3" id="KW-1185">Reference proteome</keyword>
<evidence type="ECO:0000256" key="1">
    <source>
        <dbReference type="SAM" id="SignalP"/>
    </source>
</evidence>
<reference evidence="2 3" key="2">
    <citation type="submission" date="2019-01" db="EMBL/GenBank/DDBJ databases">
        <title>A chromosome length genome reference of the Java medaka (oryzias javanicus).</title>
        <authorList>
            <person name="Herpin A."/>
            <person name="Takehana Y."/>
            <person name="Naruse K."/>
            <person name="Ansai S."/>
            <person name="Kawaguchi M."/>
        </authorList>
    </citation>
    <scope>NUCLEOTIDE SEQUENCE [LARGE SCALE GENOMIC DNA]</scope>
    <source>
        <strain evidence="2">RS831</strain>
        <tissue evidence="2">Whole body</tissue>
    </source>
</reference>
<dbReference type="Proteomes" id="UP000283210">
    <property type="component" value="Chromosome 16"/>
</dbReference>
<keyword evidence="1" id="KW-0732">Signal</keyword>
<organism evidence="2 3">
    <name type="scientific">Oryzias javanicus</name>
    <name type="common">Javanese ricefish</name>
    <name type="synonym">Aplocheilus javanicus</name>
    <dbReference type="NCBI Taxonomy" id="123683"/>
    <lineage>
        <taxon>Eukaryota</taxon>
        <taxon>Metazoa</taxon>
        <taxon>Chordata</taxon>
        <taxon>Craniata</taxon>
        <taxon>Vertebrata</taxon>
        <taxon>Euteleostomi</taxon>
        <taxon>Actinopterygii</taxon>
        <taxon>Neopterygii</taxon>
        <taxon>Teleostei</taxon>
        <taxon>Neoteleostei</taxon>
        <taxon>Acanthomorphata</taxon>
        <taxon>Ovalentaria</taxon>
        <taxon>Atherinomorphae</taxon>
        <taxon>Beloniformes</taxon>
        <taxon>Adrianichthyidae</taxon>
        <taxon>Oryziinae</taxon>
        <taxon>Oryzias</taxon>
    </lineage>
</organism>
<evidence type="ECO:0000313" key="3">
    <source>
        <dbReference type="Proteomes" id="UP000283210"/>
    </source>
</evidence>
<sequence>MPGVWSNRHHHPFIISDAILLDLASLKLLSCPLMIRCGRERFSEKDHLILTGLSGRSSSKTSCRPTFETCQDTKAITMIHAGKDIPSLSRRLCRASVKRHRAAEEVPPLPTHTHPPPSSPCFLSPLVWLFKYVIRSRRQYICLQRLIPG</sequence>
<protein>
    <submittedName>
        <fullName evidence="2">Uncharacterized protein</fullName>
    </submittedName>
</protein>